<comment type="caution">
    <text evidence="5">The sequence shown here is derived from an EMBL/GenBank/DDBJ whole genome shotgun (WGS) entry which is preliminary data.</text>
</comment>
<protein>
    <submittedName>
        <fullName evidence="5">Serine acetyltransferase</fullName>
    </submittedName>
</protein>
<evidence type="ECO:0000313" key="6">
    <source>
        <dbReference type="Proteomes" id="UP001147005"/>
    </source>
</evidence>
<dbReference type="PANTHER" id="PTHR42811">
    <property type="entry name" value="SERINE ACETYLTRANSFERASE"/>
    <property type="match status" value="1"/>
</dbReference>
<dbReference type="AlphaFoldDB" id="A0A9X4GG49"/>
<dbReference type="InterPro" id="IPR011004">
    <property type="entry name" value="Trimer_LpxA-like_sf"/>
</dbReference>
<dbReference type="SUPFAM" id="SSF51161">
    <property type="entry name" value="Trimeric LpxA-like enzymes"/>
    <property type="match status" value="1"/>
</dbReference>
<dbReference type="Gene3D" id="2.160.10.10">
    <property type="entry name" value="Hexapeptide repeat proteins"/>
    <property type="match status" value="1"/>
</dbReference>
<dbReference type="Proteomes" id="UP001147005">
    <property type="component" value="Unassembled WGS sequence"/>
</dbReference>
<dbReference type="RefSeq" id="WP_275396857.1">
    <property type="nucleotide sequence ID" value="NZ_JAKIHW010000001.1"/>
</dbReference>
<dbReference type="InterPro" id="IPR001451">
    <property type="entry name" value="Hexapep"/>
</dbReference>
<evidence type="ECO:0000256" key="1">
    <source>
        <dbReference type="ARBA" id="ARBA00007274"/>
    </source>
</evidence>
<accession>A0A9X4GG49</accession>
<dbReference type="GO" id="GO:0016747">
    <property type="term" value="F:acyltransferase activity, transferring groups other than amino-acyl groups"/>
    <property type="evidence" value="ECO:0007669"/>
    <property type="project" value="UniProtKB-ARBA"/>
</dbReference>
<dbReference type="PROSITE" id="PS00101">
    <property type="entry name" value="HEXAPEP_TRANSFERASES"/>
    <property type="match status" value="1"/>
</dbReference>
<evidence type="ECO:0000256" key="2">
    <source>
        <dbReference type="ARBA" id="ARBA00022679"/>
    </source>
</evidence>
<dbReference type="EMBL" id="JAKIHW010000001">
    <property type="protein sequence ID" value="MDE9616539.1"/>
    <property type="molecule type" value="Genomic_DNA"/>
</dbReference>
<evidence type="ECO:0000256" key="3">
    <source>
        <dbReference type="ARBA" id="ARBA00022737"/>
    </source>
</evidence>
<dbReference type="InterPro" id="IPR018357">
    <property type="entry name" value="Hexapep_transf_CS"/>
</dbReference>
<keyword evidence="4" id="KW-0012">Acyltransferase</keyword>
<reference evidence="5" key="1">
    <citation type="submission" date="2022-01" db="EMBL/GenBank/DDBJ databases">
        <title>Genetic Characterization of Carbapenem-resistant Citrobacter spp. from China: a multicenter study.</title>
        <authorList>
            <person name="Ye L."/>
        </authorList>
    </citation>
    <scope>NUCLEOTIDE SEQUENCE</scope>
    <source>
        <strain evidence="5">IR5432</strain>
    </source>
</reference>
<sequence length="204" mass="21931">MMAFDKIKADTHREFGYFSWSKLIIGTVISRTFRIIVLMRLCQYCAASRTPLRIMLYPFKFLHRCAAHMGSMDFPSSTKVGAGLAITHGWGIVISPGARIGKNVTLFHGVTIGQRDTIQGAGTRITGFPIIEDEVWVGPNAVIVGGVIIGRGSKIAAGAFVTESIPPFSVVIGNPGVIVKTGCIPDVMNKAPLLQESNVEKTAA</sequence>
<keyword evidence="3" id="KW-0677">Repeat</keyword>
<dbReference type="CDD" id="cd03354">
    <property type="entry name" value="LbH_SAT"/>
    <property type="match status" value="1"/>
</dbReference>
<evidence type="ECO:0000256" key="4">
    <source>
        <dbReference type="ARBA" id="ARBA00023315"/>
    </source>
</evidence>
<comment type="similarity">
    <text evidence="1">Belongs to the transferase hexapeptide repeat family.</text>
</comment>
<gene>
    <name evidence="5" type="ORF">L2111_00305</name>
</gene>
<organism evidence="5 6">
    <name type="scientific">Citrobacter portucalensis</name>
    <dbReference type="NCBI Taxonomy" id="1639133"/>
    <lineage>
        <taxon>Bacteria</taxon>
        <taxon>Pseudomonadati</taxon>
        <taxon>Pseudomonadota</taxon>
        <taxon>Gammaproteobacteria</taxon>
        <taxon>Enterobacterales</taxon>
        <taxon>Enterobacteriaceae</taxon>
        <taxon>Citrobacter</taxon>
        <taxon>Citrobacter freundii complex</taxon>
    </lineage>
</organism>
<evidence type="ECO:0000313" key="5">
    <source>
        <dbReference type="EMBL" id="MDE9616539.1"/>
    </source>
</evidence>
<keyword evidence="2" id="KW-0808">Transferase</keyword>
<proteinExistence type="inferred from homology"/>
<dbReference type="Pfam" id="PF00132">
    <property type="entry name" value="Hexapep"/>
    <property type="match status" value="1"/>
</dbReference>
<name>A0A9X4GG49_9ENTR</name>
<dbReference type="InterPro" id="IPR045304">
    <property type="entry name" value="LbH_SAT"/>
</dbReference>